<keyword evidence="2" id="KW-0812">Transmembrane</keyword>
<keyword evidence="3" id="KW-0732">Signal</keyword>
<dbReference type="OrthoDB" id="3362711at2759"/>
<evidence type="ECO:0000313" key="5">
    <source>
        <dbReference type="Proteomes" id="UP000001194"/>
    </source>
</evidence>
<dbReference type="RefSeq" id="XP_001881570.1">
    <property type="nucleotide sequence ID" value="XM_001881535.1"/>
</dbReference>
<keyword evidence="2" id="KW-1133">Transmembrane helix</keyword>
<sequence length="308" mass="32522">MWGALTLSTLLLVLVPSLAGAATCATGFNWTYNSQGQSPCDVAASLLGVCVPAGDPLPQLPPGYYYIGPTLQSRNECTCSSVYFSMLSACAVCQTRETLRWSTYATNCSTVYVQTFPDPLPTGVRVPHYAYLDVTNVDGFDASVAQAAGGTESVSVPSATTVAPGSSSTGNQNSGKKTNAGAIAGGVVGGVAVLGIIVCVVVWFLLRQRDNPSAVLSQDMTLVSYASSIKTQQQPYNPYPNTALESHSPLEHQPFNLYPNRATGSHSPPMHQPYNPYPNTAPGSHSSPTTLYQQPFDSRSAVNAVLQM</sequence>
<dbReference type="InParanoid" id="B0DBV4"/>
<feature type="region of interest" description="Disordered" evidence="1">
    <location>
        <begin position="260"/>
        <end position="296"/>
    </location>
</feature>
<dbReference type="EMBL" id="DS547103">
    <property type="protein sequence ID" value="EDR07781.1"/>
    <property type="molecule type" value="Genomic_DNA"/>
</dbReference>
<dbReference type="AlphaFoldDB" id="B0DBV4"/>
<dbReference type="HOGENOM" id="CLU_053888_3_0_1"/>
<dbReference type="STRING" id="486041.B0DBV4"/>
<evidence type="ECO:0000256" key="1">
    <source>
        <dbReference type="SAM" id="MobiDB-lite"/>
    </source>
</evidence>
<keyword evidence="2" id="KW-0472">Membrane</keyword>
<accession>B0DBV4</accession>
<dbReference type="KEGG" id="lbc:LACBIDRAFT_294447"/>
<dbReference type="Proteomes" id="UP000001194">
    <property type="component" value="Unassembled WGS sequence"/>
</dbReference>
<protein>
    <submittedName>
        <fullName evidence="4">Predicted protein</fullName>
    </submittedName>
</protein>
<evidence type="ECO:0000256" key="3">
    <source>
        <dbReference type="SAM" id="SignalP"/>
    </source>
</evidence>
<feature type="region of interest" description="Disordered" evidence="1">
    <location>
        <begin position="155"/>
        <end position="177"/>
    </location>
</feature>
<evidence type="ECO:0000256" key="2">
    <source>
        <dbReference type="SAM" id="Phobius"/>
    </source>
</evidence>
<gene>
    <name evidence="4" type="ORF">LACBIDRAFT_294447</name>
</gene>
<evidence type="ECO:0000313" key="4">
    <source>
        <dbReference type="EMBL" id="EDR07781.1"/>
    </source>
</evidence>
<feature type="signal peptide" evidence="3">
    <location>
        <begin position="1"/>
        <end position="21"/>
    </location>
</feature>
<name>B0DBV4_LACBS</name>
<feature type="transmembrane region" description="Helical" evidence="2">
    <location>
        <begin position="182"/>
        <end position="206"/>
    </location>
</feature>
<feature type="compositionally biased region" description="Polar residues" evidence="1">
    <location>
        <begin position="277"/>
        <end position="296"/>
    </location>
</feature>
<feature type="chain" id="PRO_5002748991" evidence="3">
    <location>
        <begin position="22"/>
        <end position="308"/>
    </location>
</feature>
<organism evidence="5">
    <name type="scientific">Laccaria bicolor (strain S238N-H82 / ATCC MYA-4686)</name>
    <name type="common">Bicoloured deceiver</name>
    <name type="synonym">Laccaria laccata var. bicolor</name>
    <dbReference type="NCBI Taxonomy" id="486041"/>
    <lineage>
        <taxon>Eukaryota</taxon>
        <taxon>Fungi</taxon>
        <taxon>Dikarya</taxon>
        <taxon>Basidiomycota</taxon>
        <taxon>Agaricomycotina</taxon>
        <taxon>Agaricomycetes</taxon>
        <taxon>Agaricomycetidae</taxon>
        <taxon>Agaricales</taxon>
        <taxon>Agaricineae</taxon>
        <taxon>Hydnangiaceae</taxon>
        <taxon>Laccaria</taxon>
    </lineage>
</organism>
<dbReference type="GeneID" id="6077146"/>
<reference evidence="4 5" key="1">
    <citation type="journal article" date="2008" name="Nature">
        <title>The genome of Laccaria bicolor provides insights into mycorrhizal symbiosis.</title>
        <authorList>
            <person name="Martin F."/>
            <person name="Aerts A."/>
            <person name="Ahren D."/>
            <person name="Brun A."/>
            <person name="Danchin E.G.J."/>
            <person name="Duchaussoy F."/>
            <person name="Gibon J."/>
            <person name="Kohler A."/>
            <person name="Lindquist E."/>
            <person name="Pereda V."/>
            <person name="Salamov A."/>
            <person name="Shapiro H.J."/>
            <person name="Wuyts J."/>
            <person name="Blaudez D."/>
            <person name="Buee M."/>
            <person name="Brokstein P."/>
            <person name="Canbaeck B."/>
            <person name="Cohen D."/>
            <person name="Courty P.E."/>
            <person name="Coutinho P.M."/>
            <person name="Delaruelle C."/>
            <person name="Detter J.C."/>
            <person name="Deveau A."/>
            <person name="DiFazio S."/>
            <person name="Duplessis S."/>
            <person name="Fraissinet-Tachet L."/>
            <person name="Lucic E."/>
            <person name="Frey-Klett P."/>
            <person name="Fourrey C."/>
            <person name="Feussner I."/>
            <person name="Gay G."/>
            <person name="Grimwood J."/>
            <person name="Hoegger P.J."/>
            <person name="Jain P."/>
            <person name="Kilaru S."/>
            <person name="Labbe J."/>
            <person name="Lin Y.C."/>
            <person name="Legue V."/>
            <person name="Le Tacon F."/>
            <person name="Marmeisse R."/>
            <person name="Melayah D."/>
            <person name="Montanini B."/>
            <person name="Muratet M."/>
            <person name="Nehls U."/>
            <person name="Niculita-Hirzel H."/>
            <person name="Oudot-Le Secq M.P."/>
            <person name="Peter M."/>
            <person name="Quesneville H."/>
            <person name="Rajashekar B."/>
            <person name="Reich M."/>
            <person name="Rouhier N."/>
            <person name="Schmutz J."/>
            <person name="Yin T."/>
            <person name="Chalot M."/>
            <person name="Henrissat B."/>
            <person name="Kuees U."/>
            <person name="Lucas S."/>
            <person name="Van de Peer Y."/>
            <person name="Podila G.K."/>
            <person name="Polle A."/>
            <person name="Pukkila P.J."/>
            <person name="Richardson P.M."/>
            <person name="Rouze P."/>
            <person name="Sanders I.R."/>
            <person name="Stajich J.E."/>
            <person name="Tunlid A."/>
            <person name="Tuskan G."/>
            <person name="Grigoriev I.V."/>
        </authorList>
    </citation>
    <scope>NUCLEOTIDE SEQUENCE [LARGE SCALE GENOMIC DNA]</scope>
    <source>
        <strain evidence="5">S238N-H82 / ATCC MYA-4686</strain>
    </source>
</reference>
<keyword evidence="5" id="KW-1185">Reference proteome</keyword>
<proteinExistence type="predicted"/>